<protein>
    <submittedName>
        <fullName evidence="1">Uncharacterized protein</fullName>
    </submittedName>
</protein>
<reference evidence="1 2" key="1">
    <citation type="journal article" date="2018" name="Nat. Biotechnol.">
        <title>A standardized bacterial taxonomy based on genome phylogeny substantially revises the tree of life.</title>
        <authorList>
            <person name="Parks D.H."/>
            <person name="Chuvochina M."/>
            <person name="Waite D.W."/>
            <person name="Rinke C."/>
            <person name="Skarshewski A."/>
            <person name="Chaumeil P.A."/>
            <person name="Hugenholtz P."/>
        </authorList>
    </citation>
    <scope>NUCLEOTIDE SEQUENCE [LARGE SCALE GENOMIC DNA]</scope>
    <source>
        <strain evidence="1">UBA10707</strain>
    </source>
</reference>
<accession>A0A356LJE5</accession>
<dbReference type="AlphaFoldDB" id="A0A356LJE5"/>
<comment type="caution">
    <text evidence="1">The sequence shown here is derived from an EMBL/GenBank/DDBJ whole genome shotgun (WGS) entry which is preliminary data.</text>
</comment>
<name>A0A356LJE5_9BURK</name>
<gene>
    <name evidence="1" type="ORF">DD666_16380</name>
</gene>
<dbReference type="EMBL" id="DOEK01000034">
    <property type="protein sequence ID" value="HBP30979.1"/>
    <property type="molecule type" value="Genomic_DNA"/>
</dbReference>
<dbReference type="Proteomes" id="UP000264036">
    <property type="component" value="Unassembled WGS sequence"/>
</dbReference>
<sequence>MARPPALIGSMVLIKGQRSLPVLLLFIHWRGLRPMTGKTAARVVPGVGPPLNVRSSTELHCLA</sequence>
<proteinExistence type="predicted"/>
<organism evidence="1 2">
    <name type="scientific">Advenella kashmirensis</name>
    <dbReference type="NCBI Taxonomy" id="310575"/>
    <lineage>
        <taxon>Bacteria</taxon>
        <taxon>Pseudomonadati</taxon>
        <taxon>Pseudomonadota</taxon>
        <taxon>Betaproteobacteria</taxon>
        <taxon>Burkholderiales</taxon>
        <taxon>Alcaligenaceae</taxon>
    </lineage>
</organism>
<evidence type="ECO:0000313" key="2">
    <source>
        <dbReference type="Proteomes" id="UP000264036"/>
    </source>
</evidence>
<evidence type="ECO:0000313" key="1">
    <source>
        <dbReference type="EMBL" id="HBP30979.1"/>
    </source>
</evidence>